<dbReference type="Proteomes" id="UP000192656">
    <property type="component" value="Unassembled WGS sequence"/>
</dbReference>
<evidence type="ECO:0000313" key="2">
    <source>
        <dbReference type="Proteomes" id="UP000192656"/>
    </source>
</evidence>
<dbReference type="OrthoDB" id="7677665at2"/>
<dbReference type="EMBL" id="FWXR01000011">
    <property type="protein sequence ID" value="SMC88922.1"/>
    <property type="molecule type" value="Genomic_DNA"/>
</dbReference>
<proteinExistence type="predicted"/>
<evidence type="ECO:0008006" key="3">
    <source>
        <dbReference type="Google" id="ProtNLM"/>
    </source>
</evidence>
<organism evidence="1 2">
    <name type="scientific">Fulvimarina manganoxydans</name>
    <dbReference type="NCBI Taxonomy" id="937218"/>
    <lineage>
        <taxon>Bacteria</taxon>
        <taxon>Pseudomonadati</taxon>
        <taxon>Pseudomonadota</taxon>
        <taxon>Alphaproteobacteria</taxon>
        <taxon>Hyphomicrobiales</taxon>
        <taxon>Aurantimonadaceae</taxon>
        <taxon>Fulvimarina</taxon>
    </lineage>
</organism>
<accession>A0A1W2CVR5</accession>
<dbReference type="Pfam" id="PF09938">
    <property type="entry name" value="DUF2170"/>
    <property type="match status" value="1"/>
</dbReference>
<evidence type="ECO:0000313" key="1">
    <source>
        <dbReference type="EMBL" id="SMC88922.1"/>
    </source>
</evidence>
<protein>
    <recommendedName>
        <fullName evidence="3">Sensory transduction regulator</fullName>
    </recommendedName>
</protein>
<gene>
    <name evidence="1" type="ORF">SAMN06297251_111129</name>
</gene>
<dbReference type="AlphaFoldDB" id="A0A1W2CVR5"/>
<dbReference type="InterPro" id="IPR019231">
    <property type="entry name" value="DUF2170"/>
</dbReference>
<name>A0A1W2CVR5_9HYPH</name>
<keyword evidence="2" id="KW-1185">Reference proteome</keyword>
<reference evidence="1 2" key="1">
    <citation type="submission" date="2017-04" db="EMBL/GenBank/DDBJ databases">
        <authorList>
            <person name="Afonso C.L."/>
            <person name="Miller P.J."/>
            <person name="Scott M.A."/>
            <person name="Spackman E."/>
            <person name="Goraichik I."/>
            <person name="Dimitrov K.M."/>
            <person name="Suarez D.L."/>
            <person name="Swayne D.E."/>
        </authorList>
    </citation>
    <scope>NUCLEOTIDE SEQUENCE [LARGE SCALE GENOMIC DNA]</scope>
    <source>
        <strain evidence="1 2">CGMCC 1.10972</strain>
    </source>
</reference>
<sequence length="143" mass="15684">MEPWNLASLTELFASDPEELGDVDVEIVEGTEVIRVILKEKGDLDVLITASGDQVLASVILTRANDIPRREAFDRMILATHKLVPLSTFGIVTIDGEEWYELFGSLSAHSSEHAMVEEVAVLAANAVDAANMIEEWKNGEFGQ</sequence>
<dbReference type="RefSeq" id="WP_084410546.1">
    <property type="nucleotide sequence ID" value="NZ_FWXR01000011.1"/>
</dbReference>
<dbReference type="STRING" id="937218.SAMN06297251_111129"/>